<dbReference type="InterPro" id="IPR051156">
    <property type="entry name" value="Mito/Outer_Membr_Metalloprot"/>
</dbReference>
<evidence type="ECO:0000256" key="4">
    <source>
        <dbReference type="ARBA" id="ARBA00022833"/>
    </source>
</evidence>
<dbReference type="AlphaFoldDB" id="A0A148KMT6"/>
<dbReference type="STRING" id="1799789.AX660_18730"/>
<evidence type="ECO:0000256" key="3">
    <source>
        <dbReference type="ARBA" id="ARBA00022801"/>
    </source>
</evidence>
<comment type="cofactor">
    <cofactor evidence="6">
        <name>Zn(2+)</name>
        <dbReference type="ChEBI" id="CHEBI:29105"/>
    </cofactor>
    <text evidence="6">Binds 1 zinc ion per subunit.</text>
</comment>
<keyword evidence="5 6" id="KW-0482">Metalloprotease</keyword>
<dbReference type="InterPro" id="IPR055518">
    <property type="entry name" value="DUF7092"/>
</dbReference>
<reference evidence="10" key="1">
    <citation type="submission" date="2016-02" db="EMBL/GenBank/DDBJ databases">
        <authorList>
            <person name="Schultz-Johansen M."/>
            <person name="Glaring M.A."/>
            <person name="Bech P.K."/>
            <person name="Stougaard P."/>
        </authorList>
    </citation>
    <scope>NUCLEOTIDE SEQUENCE [LARGE SCALE GENOMIC DNA]</scope>
    <source>
        <strain evidence="10">S66</strain>
    </source>
</reference>
<gene>
    <name evidence="9" type="ORF">AX660_18730</name>
</gene>
<dbReference type="Pfam" id="PF23368">
    <property type="entry name" value="DUF7092"/>
    <property type="match status" value="1"/>
</dbReference>
<name>A0A148KMT6_9ALTE</name>
<evidence type="ECO:0000256" key="1">
    <source>
        <dbReference type="ARBA" id="ARBA00022670"/>
    </source>
</evidence>
<evidence type="ECO:0000259" key="8">
    <source>
        <dbReference type="Pfam" id="PF23368"/>
    </source>
</evidence>
<dbReference type="GO" id="GO:0004222">
    <property type="term" value="F:metalloendopeptidase activity"/>
    <property type="evidence" value="ECO:0007669"/>
    <property type="project" value="InterPro"/>
</dbReference>
<feature type="domain" description="DUF7092" evidence="8">
    <location>
        <begin position="7"/>
        <end position="83"/>
    </location>
</feature>
<feature type="domain" description="Peptidase M48" evidence="7">
    <location>
        <begin position="167"/>
        <end position="339"/>
    </location>
</feature>
<keyword evidence="4 6" id="KW-0862">Zinc</keyword>
<dbReference type="CDD" id="cd07332">
    <property type="entry name" value="M48C_Oma1_like"/>
    <property type="match status" value="1"/>
</dbReference>
<sequence length="341" mass="37636">MTLLTGAYFYPAGRSESLPVSIQLHADAQFSIIDNEQNLIATTTIKDVVVNDKLGSIPREIVLPDIGLLMIDANPAVNTWLTQSATQSKIAKLESNTTLILASSILVPAVLYLFFKFGIPSAAITFAEYVPQNMVEIASRHTLVALDKSVLDASELPVETQDKYQDHWAHISQQLNLESSDFNIQFRQSKTMGANAFALPNGTIVITDELVELLEHNTDLLTAILLHEIGHVTHKHSMRLIAETMATSLAIDYFFGDLGALIEAFAGLSNTIVQNQFSQKLEWEADNFALSKIPALGLEPDSFALAMEKLAATMPEESKLQHLIQSHPLMRERIENARKAL</sequence>
<organism evidence="9 10">
    <name type="scientific">Paraglaciecola hydrolytica</name>
    <dbReference type="NCBI Taxonomy" id="1799789"/>
    <lineage>
        <taxon>Bacteria</taxon>
        <taxon>Pseudomonadati</taxon>
        <taxon>Pseudomonadota</taxon>
        <taxon>Gammaproteobacteria</taxon>
        <taxon>Alteromonadales</taxon>
        <taxon>Alteromonadaceae</taxon>
        <taxon>Paraglaciecola</taxon>
    </lineage>
</organism>
<dbReference type="PANTHER" id="PTHR22726">
    <property type="entry name" value="METALLOENDOPEPTIDASE OMA1"/>
    <property type="match status" value="1"/>
</dbReference>
<evidence type="ECO:0000313" key="9">
    <source>
        <dbReference type="EMBL" id="KXI27600.1"/>
    </source>
</evidence>
<keyword evidence="1 6" id="KW-0645">Protease</keyword>
<dbReference type="RefSeq" id="WP_068378728.1">
    <property type="nucleotide sequence ID" value="NZ_LSNE01000009.1"/>
</dbReference>
<keyword evidence="10" id="KW-1185">Reference proteome</keyword>
<dbReference type="InterPro" id="IPR001915">
    <property type="entry name" value="Peptidase_M48"/>
</dbReference>
<dbReference type="Pfam" id="PF01435">
    <property type="entry name" value="Peptidase_M48"/>
    <property type="match status" value="1"/>
</dbReference>
<evidence type="ECO:0000259" key="7">
    <source>
        <dbReference type="Pfam" id="PF01435"/>
    </source>
</evidence>
<dbReference type="Gene3D" id="3.30.2010.10">
    <property type="entry name" value="Metalloproteases ('zincins'), catalytic domain"/>
    <property type="match status" value="1"/>
</dbReference>
<keyword evidence="3 6" id="KW-0378">Hydrolase</keyword>
<protein>
    <submittedName>
        <fullName evidence="9">Uncharacterized protein</fullName>
    </submittedName>
</protein>
<keyword evidence="2" id="KW-0479">Metal-binding</keyword>
<evidence type="ECO:0000256" key="5">
    <source>
        <dbReference type="ARBA" id="ARBA00023049"/>
    </source>
</evidence>
<dbReference type="GO" id="GO:0046872">
    <property type="term" value="F:metal ion binding"/>
    <property type="evidence" value="ECO:0007669"/>
    <property type="project" value="UniProtKB-KW"/>
</dbReference>
<dbReference type="OrthoDB" id="9810445at2"/>
<comment type="caution">
    <text evidence="9">The sequence shown here is derived from an EMBL/GenBank/DDBJ whole genome shotgun (WGS) entry which is preliminary data.</text>
</comment>
<dbReference type="EMBL" id="LSNE01000009">
    <property type="protein sequence ID" value="KXI27600.1"/>
    <property type="molecule type" value="Genomic_DNA"/>
</dbReference>
<dbReference type="GO" id="GO:0051603">
    <property type="term" value="P:proteolysis involved in protein catabolic process"/>
    <property type="evidence" value="ECO:0007669"/>
    <property type="project" value="TreeGrafter"/>
</dbReference>
<comment type="similarity">
    <text evidence="6">Belongs to the peptidase M48 family.</text>
</comment>
<proteinExistence type="inferred from homology"/>
<dbReference type="GO" id="GO:0016020">
    <property type="term" value="C:membrane"/>
    <property type="evidence" value="ECO:0007669"/>
    <property type="project" value="TreeGrafter"/>
</dbReference>
<evidence type="ECO:0000256" key="6">
    <source>
        <dbReference type="RuleBase" id="RU003983"/>
    </source>
</evidence>
<dbReference type="PANTHER" id="PTHR22726:SF1">
    <property type="entry name" value="METALLOENDOPEPTIDASE OMA1, MITOCHONDRIAL"/>
    <property type="match status" value="1"/>
</dbReference>
<dbReference type="Proteomes" id="UP000070299">
    <property type="component" value="Unassembled WGS sequence"/>
</dbReference>
<evidence type="ECO:0000313" key="10">
    <source>
        <dbReference type="Proteomes" id="UP000070299"/>
    </source>
</evidence>
<evidence type="ECO:0000256" key="2">
    <source>
        <dbReference type="ARBA" id="ARBA00022723"/>
    </source>
</evidence>
<accession>A0A148KMT6</accession>